<organism evidence="8 9">
    <name type="scientific">Candidatus Doudnabacteria bacterium RIFCSPHIGHO2_01_FULL_41_86</name>
    <dbReference type="NCBI Taxonomy" id="1817821"/>
    <lineage>
        <taxon>Bacteria</taxon>
        <taxon>Candidatus Doudnaibacteriota</taxon>
    </lineage>
</organism>
<dbReference type="AlphaFoldDB" id="A0A1F5N982"/>
<dbReference type="GO" id="GO:0005886">
    <property type="term" value="C:plasma membrane"/>
    <property type="evidence" value="ECO:0007669"/>
    <property type="project" value="TreeGrafter"/>
</dbReference>
<evidence type="ECO:0000259" key="7">
    <source>
        <dbReference type="Pfam" id="PF04085"/>
    </source>
</evidence>
<evidence type="ECO:0000256" key="6">
    <source>
        <dbReference type="SAM" id="Phobius"/>
    </source>
</evidence>
<protein>
    <recommendedName>
        <fullName evidence="2">Cell shape-determining protein MreC</fullName>
    </recommendedName>
    <alternativeName>
        <fullName evidence="4">Cell shape protein MreC</fullName>
    </alternativeName>
</protein>
<dbReference type="STRING" id="1817821.A2717_01405"/>
<keyword evidence="5" id="KW-0175">Coiled coil</keyword>
<keyword evidence="6" id="KW-0812">Transmembrane</keyword>
<keyword evidence="3" id="KW-0133">Cell shape</keyword>
<feature type="coiled-coil region" evidence="5">
    <location>
        <begin position="66"/>
        <end position="110"/>
    </location>
</feature>
<keyword evidence="6" id="KW-0472">Membrane</keyword>
<dbReference type="Gene3D" id="2.40.10.340">
    <property type="entry name" value="Rod shape-determining protein MreC, domain 1"/>
    <property type="match status" value="1"/>
</dbReference>
<proteinExistence type="inferred from homology"/>
<evidence type="ECO:0000256" key="3">
    <source>
        <dbReference type="ARBA" id="ARBA00022960"/>
    </source>
</evidence>
<dbReference type="InterPro" id="IPR007221">
    <property type="entry name" value="MreC"/>
</dbReference>
<comment type="caution">
    <text evidence="8">The sequence shown here is derived from an EMBL/GenBank/DDBJ whole genome shotgun (WGS) entry which is preliminary data.</text>
</comment>
<name>A0A1F5N982_9BACT</name>
<feature type="transmembrane region" description="Helical" evidence="6">
    <location>
        <begin position="12"/>
        <end position="33"/>
    </location>
</feature>
<dbReference type="EMBL" id="MFEH01000001">
    <property type="protein sequence ID" value="OGE74189.1"/>
    <property type="molecule type" value="Genomic_DNA"/>
</dbReference>
<feature type="domain" description="Rod shape-determining protein MreC beta-barrel core" evidence="7">
    <location>
        <begin position="123"/>
        <end position="266"/>
    </location>
</feature>
<evidence type="ECO:0000256" key="2">
    <source>
        <dbReference type="ARBA" id="ARBA00013855"/>
    </source>
</evidence>
<evidence type="ECO:0000313" key="8">
    <source>
        <dbReference type="EMBL" id="OGE74189.1"/>
    </source>
</evidence>
<dbReference type="PIRSF" id="PIRSF038471">
    <property type="entry name" value="MreC"/>
    <property type="match status" value="1"/>
</dbReference>
<dbReference type="InterPro" id="IPR042177">
    <property type="entry name" value="Cell/Rod_1"/>
</dbReference>
<dbReference type="GO" id="GO:0008360">
    <property type="term" value="P:regulation of cell shape"/>
    <property type="evidence" value="ECO:0007669"/>
    <property type="project" value="UniProtKB-KW"/>
</dbReference>
<dbReference type="NCBIfam" id="TIGR00219">
    <property type="entry name" value="mreC"/>
    <property type="match status" value="1"/>
</dbReference>
<keyword evidence="6" id="KW-1133">Transmembrane helix</keyword>
<dbReference type="InterPro" id="IPR055342">
    <property type="entry name" value="MreC_beta-barrel_core"/>
</dbReference>
<evidence type="ECO:0000313" key="9">
    <source>
        <dbReference type="Proteomes" id="UP000177610"/>
    </source>
</evidence>
<dbReference type="InterPro" id="IPR042175">
    <property type="entry name" value="Cell/Rod_MreC_2"/>
</dbReference>
<dbReference type="Gene3D" id="2.40.10.350">
    <property type="entry name" value="Rod shape-determining protein MreC, domain 2"/>
    <property type="match status" value="1"/>
</dbReference>
<dbReference type="Proteomes" id="UP000177610">
    <property type="component" value="Unassembled WGS sequence"/>
</dbReference>
<gene>
    <name evidence="8" type="ORF">A2717_01405</name>
</gene>
<evidence type="ECO:0000256" key="5">
    <source>
        <dbReference type="SAM" id="Coils"/>
    </source>
</evidence>
<reference evidence="8 9" key="1">
    <citation type="journal article" date="2016" name="Nat. Commun.">
        <title>Thousands of microbial genomes shed light on interconnected biogeochemical processes in an aquifer system.</title>
        <authorList>
            <person name="Anantharaman K."/>
            <person name="Brown C.T."/>
            <person name="Hug L.A."/>
            <person name="Sharon I."/>
            <person name="Castelle C.J."/>
            <person name="Probst A.J."/>
            <person name="Thomas B.C."/>
            <person name="Singh A."/>
            <person name="Wilkins M.J."/>
            <person name="Karaoz U."/>
            <person name="Brodie E.L."/>
            <person name="Williams K.H."/>
            <person name="Hubbard S.S."/>
            <person name="Banfield J.F."/>
        </authorList>
    </citation>
    <scope>NUCLEOTIDE SEQUENCE [LARGE SCALE GENOMIC DNA]</scope>
</reference>
<dbReference type="Pfam" id="PF04085">
    <property type="entry name" value="MreC"/>
    <property type="match status" value="1"/>
</dbReference>
<dbReference type="PANTHER" id="PTHR34138:SF1">
    <property type="entry name" value="CELL SHAPE-DETERMINING PROTEIN MREC"/>
    <property type="match status" value="1"/>
</dbReference>
<accession>A0A1F5N982</accession>
<evidence type="ECO:0000256" key="1">
    <source>
        <dbReference type="ARBA" id="ARBA00009369"/>
    </source>
</evidence>
<dbReference type="PANTHER" id="PTHR34138">
    <property type="entry name" value="CELL SHAPE-DETERMINING PROTEIN MREC"/>
    <property type="match status" value="1"/>
</dbReference>
<sequence length="266" mass="28869">MRFIYSKTFTKIFIVFVLIALLIISDATGYIGWAKDGFFRGFSFVTSKLKAATTSVKVTFSTLFTIRKLVSENAKLSAEVDQLAFENARLKSAQNENAALRNALNFSEQGPFNLLPVEALTLDTTGFSQVVIVDKGKNHNIEIGQPVVVQPGILVGKVTNVSERSAEVLLITDPGIVVNSEVVDSTAKGLIKGEHGLGLSLDLVTQNELIKTGDAVITSGLSEEFPRGLLIGRISSIRSSSTDLFQKAFVTPAADLRNIKFLFIIQ</sequence>
<evidence type="ECO:0000256" key="4">
    <source>
        <dbReference type="ARBA" id="ARBA00032089"/>
    </source>
</evidence>
<comment type="similarity">
    <text evidence="1">Belongs to the MreC family.</text>
</comment>